<organism evidence="4 5">
    <name type="scientific">Parabacteroides faecalis</name>
    <dbReference type="NCBI Taxonomy" id="2924040"/>
    <lineage>
        <taxon>Bacteria</taxon>
        <taxon>Pseudomonadati</taxon>
        <taxon>Bacteroidota</taxon>
        <taxon>Bacteroidia</taxon>
        <taxon>Bacteroidales</taxon>
        <taxon>Tannerellaceae</taxon>
        <taxon>Parabacteroides</taxon>
    </lineage>
</organism>
<evidence type="ECO:0000256" key="2">
    <source>
        <dbReference type="ARBA" id="ARBA00022801"/>
    </source>
</evidence>
<accession>A0ABT0BZE8</accession>
<name>A0ABT0BZE8_9BACT</name>
<evidence type="ECO:0000313" key="5">
    <source>
        <dbReference type="Proteomes" id="UP001165444"/>
    </source>
</evidence>
<dbReference type="Pfam" id="PF17132">
    <property type="entry name" value="Glyco_hydro_106"/>
    <property type="match status" value="2"/>
</dbReference>
<keyword evidence="2 4" id="KW-0378">Hydrolase</keyword>
<keyword evidence="1" id="KW-0732">Signal</keyword>
<proteinExistence type="predicted"/>
<dbReference type="Proteomes" id="UP001165444">
    <property type="component" value="Unassembled WGS sequence"/>
</dbReference>
<evidence type="ECO:0000256" key="1">
    <source>
        <dbReference type="ARBA" id="ARBA00022729"/>
    </source>
</evidence>
<dbReference type="Pfam" id="PF22666">
    <property type="entry name" value="Glyco_hydro_2_N2"/>
    <property type="match status" value="1"/>
</dbReference>
<reference evidence="4 5" key="1">
    <citation type="submission" date="2022-03" db="EMBL/GenBank/DDBJ databases">
        <title>Parabacteroides sp. nov. isolated from swine feces.</title>
        <authorList>
            <person name="Bak J.E."/>
        </authorList>
    </citation>
    <scope>NUCLEOTIDE SEQUENCE [LARGE SCALE GENOMIC DNA]</scope>
    <source>
        <strain evidence="4 5">AGMB00274</strain>
    </source>
</reference>
<dbReference type="InterPro" id="IPR008979">
    <property type="entry name" value="Galactose-bd-like_sf"/>
</dbReference>
<sequence>MLIGYLKKYVFFLIFPLFLLFTMTQCQQKNVQDNLENGFLNPPNSAKSGVYWYFMDGNLSKEGITKDLEAMVRVGISHVIFLEVNTGIPRGNVNMLSDEWLDIFKHLVRECERLGVRLSLGTGPGWAGTGGPWVNVEESMKHLVSSTVTVQGNRTVKVFLPKPQARNRFYGKFAFTAEQRKDWENYYEDIIVLAFPTPKGDKRITDVDEKSLYGRYPYSSMYGVKQYLPTSATYTTIPSDCLINPDEIIDVSSGLQDDGTLVWNFPSGEWTIMRFGVRNTGAVSSPAPLPGLGFETDKLDTTAIAHHLENFAAKLFKHVGFEKRTEQSPYGGLAALHFDSWEMGAQNWTEHLRDEFIARRKYDPQPYYPAYAGFIVESLEKTERFLWDLRKTIQELILENHLGYIRKFAHSHGLELSIEPYDMTSTADLELAAMADYPMCEFWRAGFGFNTLFSVAEATSMAHLKGQSVVPAESFTAMNDGWDAYPGSLKNQTDWALSAGINRFMFHTFVHQSFPDSIKPGMTMGGIGVHWNRNQTWWNMSKAYHDYLARCQFLLQQGRTVADILYFCPEGNPHVFQAPQSAYDKQTGNQYGLFYIHPNETLERVSAADNPNINVFPDKRGYSFDACPPSFLFQADVKEGNIVFPSGATYRILVLPNKETMTPEILKKIKELIMHGATVVGMPPKKSPSLQGYPQCDIEIASLVDDIWGKGPIPSTLLKKRVGEGYIIWGNELVESQDNLYPHYDCTAKILSEMNVQEDFIADGVRYTHRIGTGYDIYFVSNRTNRDLETNCIFRIDGKVPELWDPLTGEIRKIQSFLSDNGKTIIPMKFNINQSFFIVFRKDGKPTESGTNYPSFRTLYAFNNSWSVSFNSIGGESQTIMIDKLIDWRDSKDEEIKYYSGTATYHQTFELTDGMSRKTLFLDLGKVGIMAKVWLNDKDVGTVWTNPYQLDISKYVQTGKNKLTIEVVNTWVNRLIGDAILTEQGKSQKHTSTTYSHYNKNSALSESGLIGPVRLLEVIN</sequence>
<dbReference type="EMBL" id="JAKZMM010000009">
    <property type="protein sequence ID" value="MCJ2379953.1"/>
    <property type="molecule type" value="Genomic_DNA"/>
</dbReference>
<keyword evidence="5" id="KW-1185">Reference proteome</keyword>
<dbReference type="Gene3D" id="2.60.120.260">
    <property type="entry name" value="Galactose-binding domain-like"/>
    <property type="match status" value="1"/>
</dbReference>
<dbReference type="PANTHER" id="PTHR43817:SF1">
    <property type="entry name" value="HYDROLASE, FAMILY 43, PUTATIVE (AFU_ORTHOLOGUE AFUA_3G01660)-RELATED"/>
    <property type="match status" value="1"/>
</dbReference>
<dbReference type="InterPro" id="IPR054593">
    <property type="entry name" value="Beta-mannosidase-like_N2"/>
</dbReference>
<evidence type="ECO:0000313" key="4">
    <source>
        <dbReference type="EMBL" id="MCJ2379953.1"/>
    </source>
</evidence>
<gene>
    <name evidence="4" type="ORF">MUN53_04905</name>
</gene>
<dbReference type="PANTHER" id="PTHR43817">
    <property type="entry name" value="GLYCOSYL HYDROLASE"/>
    <property type="match status" value="1"/>
</dbReference>
<comment type="caution">
    <text evidence="4">The sequence shown here is derived from an EMBL/GenBank/DDBJ whole genome shotgun (WGS) entry which is preliminary data.</text>
</comment>
<evidence type="ECO:0000259" key="3">
    <source>
        <dbReference type="Pfam" id="PF22666"/>
    </source>
</evidence>
<feature type="domain" description="Beta-mannosidase-like galactose-binding" evidence="3">
    <location>
        <begin position="894"/>
        <end position="972"/>
    </location>
</feature>
<protein>
    <submittedName>
        <fullName evidence="4">Glycosyl hydrolase</fullName>
    </submittedName>
</protein>
<dbReference type="GO" id="GO:0016787">
    <property type="term" value="F:hydrolase activity"/>
    <property type="evidence" value="ECO:0007669"/>
    <property type="project" value="UniProtKB-KW"/>
</dbReference>
<dbReference type="NCBIfam" id="NF045579">
    <property type="entry name" value="rhamnoside_JR"/>
    <property type="match status" value="1"/>
</dbReference>
<dbReference type="SUPFAM" id="SSF49785">
    <property type="entry name" value="Galactose-binding domain-like"/>
    <property type="match status" value="1"/>
</dbReference>
<dbReference type="RefSeq" id="WP_243323645.1">
    <property type="nucleotide sequence ID" value="NZ_JAKZMM010000009.1"/>
</dbReference>